<comment type="caution">
    <text evidence="1">The sequence shown here is derived from an EMBL/GenBank/DDBJ whole genome shotgun (WGS) entry which is preliminary data.</text>
</comment>
<dbReference type="Proteomes" id="UP000660861">
    <property type="component" value="Unassembled WGS sequence"/>
</dbReference>
<organism evidence="1 2">
    <name type="scientific">Zongyangia hominis</name>
    <dbReference type="NCBI Taxonomy" id="2763677"/>
    <lineage>
        <taxon>Bacteria</taxon>
        <taxon>Bacillati</taxon>
        <taxon>Bacillota</taxon>
        <taxon>Clostridia</taxon>
        <taxon>Eubacteriales</taxon>
        <taxon>Oscillospiraceae</taxon>
        <taxon>Zongyangia</taxon>
    </lineage>
</organism>
<name>A0A926ECD7_9FIRM</name>
<evidence type="ECO:0000313" key="1">
    <source>
        <dbReference type="EMBL" id="MBC8571228.1"/>
    </source>
</evidence>
<sequence>MIIQCTPQRLSAPEKVEQMAVKETYGAVGRIIRLFTRPQPVRLLETHFFYYPYYTAGVKSELPQPGNRRMTEYYFAVCDSLDGHVSKMKNLPVLEDKEVDPGMVAKAVVTLENAGDIICEELKKQVMAKFGRQAEITLKEIQKIYKPFYACKCARGEKQFYRVLDAEMMERNYFLDLKFPQLVFEENEA</sequence>
<reference evidence="1" key="1">
    <citation type="submission" date="2020-08" db="EMBL/GenBank/DDBJ databases">
        <title>Genome public.</title>
        <authorList>
            <person name="Liu C."/>
            <person name="Sun Q."/>
        </authorList>
    </citation>
    <scope>NUCLEOTIDE SEQUENCE</scope>
    <source>
        <strain evidence="1">NSJ-54</strain>
    </source>
</reference>
<proteinExistence type="predicted"/>
<protein>
    <submittedName>
        <fullName evidence="1">Uncharacterized protein</fullName>
    </submittedName>
</protein>
<keyword evidence="2" id="KW-1185">Reference proteome</keyword>
<evidence type="ECO:0000313" key="2">
    <source>
        <dbReference type="Proteomes" id="UP000660861"/>
    </source>
</evidence>
<dbReference type="EMBL" id="JACRTC010000008">
    <property type="protein sequence ID" value="MBC8571228.1"/>
    <property type="molecule type" value="Genomic_DNA"/>
</dbReference>
<accession>A0A926ECD7</accession>
<gene>
    <name evidence="1" type="ORF">H8709_10365</name>
</gene>
<dbReference type="AlphaFoldDB" id="A0A926ECD7"/>
<dbReference type="RefSeq" id="WP_262398310.1">
    <property type="nucleotide sequence ID" value="NZ_JACRTC010000008.1"/>
</dbReference>